<accession>A0A1E1LJT8</accession>
<gene>
    <name evidence="1" type="ORF">RCO7_15090</name>
</gene>
<protein>
    <submittedName>
        <fullName evidence="1">Uncharacterized protein</fullName>
    </submittedName>
</protein>
<dbReference type="EMBL" id="FJUW01000058">
    <property type="protein sequence ID" value="CZT10782.1"/>
    <property type="molecule type" value="Genomic_DNA"/>
</dbReference>
<proteinExistence type="predicted"/>
<sequence>MCELVWNGNCDVTMFIFNRNSQLRHLRKERFTYLDGTILSNVNLKELMPVEVDDEFIQENFIEPQPVKCLSLTTRSSSASRTPLATPLPLNHPRTPGPKEQYCSCVHSHAPGIELANLQDRLYDRKNMPDGHPTQLRQWAIL</sequence>
<name>A0A1E1LJT8_9HELO</name>
<dbReference type="InParanoid" id="A0A1E1LJT8"/>
<organism evidence="1 2">
    <name type="scientific">Rhynchosporium graminicola</name>
    <dbReference type="NCBI Taxonomy" id="2792576"/>
    <lineage>
        <taxon>Eukaryota</taxon>
        <taxon>Fungi</taxon>
        <taxon>Dikarya</taxon>
        <taxon>Ascomycota</taxon>
        <taxon>Pezizomycotina</taxon>
        <taxon>Leotiomycetes</taxon>
        <taxon>Helotiales</taxon>
        <taxon>Ploettnerulaceae</taxon>
        <taxon>Rhynchosporium</taxon>
    </lineage>
</organism>
<evidence type="ECO:0000313" key="1">
    <source>
        <dbReference type="EMBL" id="CZT10782.1"/>
    </source>
</evidence>
<dbReference type="Proteomes" id="UP000178129">
    <property type="component" value="Unassembled WGS sequence"/>
</dbReference>
<dbReference type="AlphaFoldDB" id="A0A1E1LJT8"/>
<evidence type="ECO:0000313" key="2">
    <source>
        <dbReference type="Proteomes" id="UP000178129"/>
    </source>
</evidence>
<comment type="caution">
    <text evidence="1">The sequence shown here is derived from an EMBL/GenBank/DDBJ whole genome shotgun (WGS) entry which is preliminary data.</text>
</comment>
<reference evidence="2" key="1">
    <citation type="submission" date="2016-03" db="EMBL/GenBank/DDBJ databases">
        <authorList>
            <person name="Ploux O."/>
        </authorList>
    </citation>
    <scope>NUCLEOTIDE SEQUENCE [LARGE SCALE GENOMIC DNA]</scope>
    <source>
        <strain evidence="2">UK7</strain>
    </source>
</reference>
<keyword evidence="2" id="KW-1185">Reference proteome</keyword>